<dbReference type="SUPFAM" id="SSF51679">
    <property type="entry name" value="Bacterial luciferase-like"/>
    <property type="match status" value="1"/>
</dbReference>
<protein>
    <recommendedName>
        <fullName evidence="3">Luciferase-like domain-containing protein</fullName>
    </recommendedName>
</protein>
<dbReference type="GeneID" id="56033822"/>
<keyword evidence="2" id="KW-1185">Reference proteome</keyword>
<organism evidence="1 2">
    <name type="scientific">Natrinema halophilum</name>
    <dbReference type="NCBI Taxonomy" id="1699371"/>
    <lineage>
        <taxon>Archaea</taxon>
        <taxon>Methanobacteriati</taxon>
        <taxon>Methanobacteriota</taxon>
        <taxon>Stenosarchaea group</taxon>
        <taxon>Halobacteria</taxon>
        <taxon>Halobacteriales</taxon>
        <taxon>Natrialbaceae</taxon>
        <taxon>Natrinema</taxon>
    </lineage>
</organism>
<evidence type="ECO:0000313" key="2">
    <source>
        <dbReference type="Proteomes" id="UP000509241"/>
    </source>
</evidence>
<dbReference type="InterPro" id="IPR036661">
    <property type="entry name" value="Luciferase-like_sf"/>
</dbReference>
<evidence type="ECO:0008006" key="3">
    <source>
        <dbReference type="Google" id="ProtNLM"/>
    </source>
</evidence>
<dbReference type="Gene3D" id="3.20.20.30">
    <property type="entry name" value="Luciferase-like domain"/>
    <property type="match status" value="1"/>
</dbReference>
<dbReference type="KEGG" id="haly:HYG82_10985"/>
<dbReference type="AlphaFoldDB" id="A0A7D5GKS8"/>
<accession>A0A7D5GKS8</accession>
<dbReference type="Proteomes" id="UP000509241">
    <property type="component" value="Chromosome"/>
</dbReference>
<dbReference type="EMBL" id="CP058601">
    <property type="protein sequence ID" value="QLG49350.1"/>
    <property type="molecule type" value="Genomic_DNA"/>
</dbReference>
<gene>
    <name evidence="1" type="ORF">HYG82_10985</name>
</gene>
<name>A0A7D5GKS8_9EURY</name>
<dbReference type="OrthoDB" id="7684at2157"/>
<dbReference type="GO" id="GO:0016705">
    <property type="term" value="F:oxidoreductase activity, acting on paired donors, with incorporation or reduction of molecular oxygen"/>
    <property type="evidence" value="ECO:0007669"/>
    <property type="project" value="InterPro"/>
</dbReference>
<proteinExistence type="predicted"/>
<dbReference type="RefSeq" id="WP_179261085.1">
    <property type="nucleotide sequence ID" value="NZ_CP058601.1"/>
</dbReference>
<reference evidence="1 2" key="1">
    <citation type="submission" date="2020-07" db="EMBL/GenBank/DDBJ databases">
        <authorList>
            <person name="Cui H."/>
        </authorList>
    </citation>
    <scope>NUCLEOTIDE SEQUENCE [LARGE SCALE GENOMIC DNA]</scope>
    <source>
        <strain evidence="1 2">YPL8</strain>
    </source>
</reference>
<sequence>MFDSFADARFCLGSPDDVIETIESYREAFGTDYLLFRTQWPGMDDDIAESSIDLFCEEVLPSF</sequence>
<evidence type="ECO:0000313" key="1">
    <source>
        <dbReference type="EMBL" id="QLG49350.1"/>
    </source>
</evidence>